<dbReference type="eggNOG" id="COG1918">
    <property type="taxonomic scope" value="Bacteria"/>
</dbReference>
<gene>
    <name evidence="3" type="ORF">HMPREF0080_00807</name>
</gene>
<evidence type="ECO:0000313" key="4">
    <source>
        <dbReference type="Proteomes" id="UP000005481"/>
    </source>
</evidence>
<reference evidence="3 4" key="1">
    <citation type="submission" date="2011-08" db="EMBL/GenBank/DDBJ databases">
        <authorList>
            <person name="Weinstock G."/>
            <person name="Sodergren E."/>
            <person name="Clifton S."/>
            <person name="Fulton L."/>
            <person name="Fulton B."/>
            <person name="Courtney L."/>
            <person name="Fronick C."/>
            <person name="Harrison M."/>
            <person name="Strong C."/>
            <person name="Farmer C."/>
            <person name="Delahaunty K."/>
            <person name="Markovic C."/>
            <person name="Hall O."/>
            <person name="Minx P."/>
            <person name="Tomlinson C."/>
            <person name="Mitreva M."/>
            <person name="Hou S."/>
            <person name="Chen J."/>
            <person name="Wollam A."/>
            <person name="Pepin K.H."/>
            <person name="Johnson M."/>
            <person name="Bhonagiri V."/>
            <person name="Zhang X."/>
            <person name="Suruliraj S."/>
            <person name="Warren W."/>
            <person name="Chinwalla A."/>
            <person name="Mardis E.R."/>
            <person name="Wilson R.K."/>
        </authorList>
    </citation>
    <scope>NUCLEOTIDE SEQUENCE [LARGE SCALE GENOMIC DNA]</scope>
    <source>
        <strain evidence="3 4">F0357</strain>
    </source>
</reference>
<keyword evidence="1" id="KW-0408">Iron</keyword>
<dbReference type="InterPro" id="IPR008988">
    <property type="entry name" value="Transcriptional_repressor_C"/>
</dbReference>
<dbReference type="GO" id="GO:0046914">
    <property type="term" value="F:transition metal ion binding"/>
    <property type="evidence" value="ECO:0007669"/>
    <property type="project" value="InterPro"/>
</dbReference>
<dbReference type="InterPro" id="IPR038157">
    <property type="entry name" value="FeoA_core_dom"/>
</dbReference>
<comment type="caution">
    <text evidence="3">The sequence shown here is derived from an EMBL/GenBank/DDBJ whole genome shotgun (WGS) entry which is preliminary data.</text>
</comment>
<keyword evidence="4" id="KW-1185">Reference proteome</keyword>
<dbReference type="InterPro" id="IPR052713">
    <property type="entry name" value="FeoA"/>
</dbReference>
<dbReference type="Pfam" id="PF04023">
    <property type="entry name" value="FeoA"/>
    <property type="match status" value="1"/>
</dbReference>
<evidence type="ECO:0000256" key="1">
    <source>
        <dbReference type="ARBA" id="ARBA00023004"/>
    </source>
</evidence>
<protein>
    <submittedName>
        <fullName evidence="3">FeoA domain protein</fullName>
    </submittedName>
</protein>
<dbReference type="PANTHER" id="PTHR42954">
    <property type="entry name" value="FE(2+) TRANSPORT PROTEIN A"/>
    <property type="match status" value="1"/>
</dbReference>
<dbReference type="EMBL" id="AGCJ01000026">
    <property type="protein sequence ID" value="EHM41835.1"/>
    <property type="molecule type" value="Genomic_DNA"/>
</dbReference>
<dbReference type="SMART" id="SM00899">
    <property type="entry name" value="FeoA"/>
    <property type="match status" value="1"/>
</dbReference>
<proteinExistence type="predicted"/>
<dbReference type="Gene3D" id="2.30.30.90">
    <property type="match status" value="1"/>
</dbReference>
<dbReference type="InterPro" id="IPR007167">
    <property type="entry name" value="Fe-transptr_FeoA-like"/>
</dbReference>
<accession>G9YGP0</accession>
<evidence type="ECO:0000259" key="2">
    <source>
        <dbReference type="SMART" id="SM00899"/>
    </source>
</evidence>
<name>G9YGP0_9FIRM</name>
<organism evidence="3 4">
    <name type="scientific">Anaeroglobus geminatus F0357</name>
    <dbReference type="NCBI Taxonomy" id="861450"/>
    <lineage>
        <taxon>Bacteria</taxon>
        <taxon>Bacillati</taxon>
        <taxon>Bacillota</taxon>
        <taxon>Negativicutes</taxon>
        <taxon>Veillonellales</taxon>
        <taxon>Veillonellaceae</taxon>
        <taxon>Anaeroglobus</taxon>
    </lineage>
</organism>
<dbReference type="AlphaFoldDB" id="G9YGP0"/>
<evidence type="ECO:0000313" key="3">
    <source>
        <dbReference type="EMBL" id="EHM41835.1"/>
    </source>
</evidence>
<feature type="domain" description="Ferrous iron transporter FeoA-like" evidence="2">
    <location>
        <begin position="12"/>
        <end position="84"/>
    </location>
</feature>
<dbReference type="SUPFAM" id="SSF50037">
    <property type="entry name" value="C-terminal domain of transcriptional repressors"/>
    <property type="match status" value="1"/>
</dbReference>
<sequence length="85" mass="9101">MTFKEVQHMRIMKLADMEVGTSGTVEALEGHGNIQHRLVDMGVVKGSRISVVKTAPLGDPVEVKVKGCALALRKNEAAMISVAVD</sequence>
<dbReference type="Proteomes" id="UP000005481">
    <property type="component" value="Unassembled WGS sequence"/>
</dbReference>
<dbReference type="PANTHER" id="PTHR42954:SF2">
    <property type="entry name" value="FE(2+) TRANSPORT PROTEIN A"/>
    <property type="match status" value="1"/>
</dbReference>
<dbReference type="PATRIC" id="fig|861450.3.peg.767"/>
<dbReference type="HOGENOM" id="CLU_150646_12_4_9"/>
<dbReference type="STRING" id="861450.HMPREF0080_00807"/>